<dbReference type="GO" id="GO:0005783">
    <property type="term" value="C:endoplasmic reticulum"/>
    <property type="evidence" value="ECO:0007669"/>
    <property type="project" value="TreeGrafter"/>
</dbReference>
<feature type="active site" evidence="6">
    <location>
        <position position="207"/>
    </location>
</feature>
<dbReference type="OrthoDB" id="8118055at2759"/>
<accession>A0A9W7FVH3</accession>
<evidence type="ECO:0000256" key="9">
    <source>
        <dbReference type="RuleBase" id="RU361193"/>
    </source>
</evidence>
<evidence type="ECO:0000313" key="10">
    <source>
        <dbReference type="EMBL" id="GMI22214.1"/>
    </source>
</evidence>
<organism evidence="10 11">
    <name type="scientific">Triparma columacea</name>
    <dbReference type="NCBI Taxonomy" id="722753"/>
    <lineage>
        <taxon>Eukaryota</taxon>
        <taxon>Sar</taxon>
        <taxon>Stramenopiles</taxon>
        <taxon>Ochrophyta</taxon>
        <taxon>Bolidophyceae</taxon>
        <taxon>Parmales</taxon>
        <taxon>Triparmaceae</taxon>
        <taxon>Triparma</taxon>
    </lineage>
</organism>
<dbReference type="InterPro" id="IPR012341">
    <property type="entry name" value="6hp_glycosidase-like_sf"/>
</dbReference>
<evidence type="ECO:0000256" key="8">
    <source>
        <dbReference type="PIRSR" id="PIRSR601382-3"/>
    </source>
</evidence>
<evidence type="ECO:0000256" key="5">
    <source>
        <dbReference type="ARBA" id="ARBA00023157"/>
    </source>
</evidence>
<feature type="active site" description="Proton donor" evidence="6">
    <location>
        <position position="75"/>
    </location>
</feature>
<evidence type="ECO:0000256" key="3">
    <source>
        <dbReference type="ARBA" id="ARBA00007658"/>
    </source>
</evidence>
<feature type="disulfide bond" evidence="8">
    <location>
        <begin position="271"/>
        <end position="307"/>
    </location>
</feature>
<dbReference type="Pfam" id="PF01532">
    <property type="entry name" value="Glyco_hydro_47"/>
    <property type="match status" value="1"/>
</dbReference>
<dbReference type="SUPFAM" id="SSF48225">
    <property type="entry name" value="Seven-hairpin glycosidases"/>
    <property type="match status" value="1"/>
</dbReference>
<evidence type="ECO:0000256" key="6">
    <source>
        <dbReference type="PIRSR" id="PIRSR601382-1"/>
    </source>
</evidence>
<comment type="cofactor">
    <cofactor evidence="1 7">
        <name>Ca(2+)</name>
        <dbReference type="ChEBI" id="CHEBI:29108"/>
    </cofactor>
</comment>
<keyword evidence="4 9" id="KW-0378">Hydrolase</keyword>
<dbReference type="GO" id="GO:0005975">
    <property type="term" value="P:carbohydrate metabolic process"/>
    <property type="evidence" value="ECO:0007669"/>
    <property type="project" value="InterPro"/>
</dbReference>
<sequence length="443" mass="50278">MKHAWEGYRTYAFGMDEVKPISKKGHNPWGGMGTTLVDSLDTLWLMGMKEEFYEGRDWVRDHLSHDHVGQVSVFETTIRSLGGLLAAYDWSGDEVFKVKALDLGERLAHAFESPSGIPYGQTVLNGHRSMNAGWTGGSSLLAEIGTIQVEFRYLAKITGREEFKTKADNVFKIMNTKRTKDGLYPIYINPVNGNFANNKITFGAMGDSFYEYMLKCWLQGGKKEDYYREMYDAAMEGVHNKLVQKSTPSGLSYIADLNGGSLDHKMDHLVCFMGGSLALGAYTDPLGIDSPRAQRDLQLAKAITYTCYQMYARQPTGIAPEFVNFRAGSDMVPGNARFYILRPETVESLFILNQLTGDPAYREWGWEIWRAIEKFCRTDVAYASIPDVTNTKNRQDDRMESFFLAETMKYLYLLQDPDTEVDVLRKHVFNTEAHPTRMLDLVE</sequence>
<dbReference type="PANTHER" id="PTHR11742:SF6">
    <property type="entry name" value="MANNOSYL-OLIGOSACCHARIDE ALPHA-1,2-MANNOSIDASE IA-RELATED"/>
    <property type="match status" value="1"/>
</dbReference>
<evidence type="ECO:0000256" key="1">
    <source>
        <dbReference type="ARBA" id="ARBA00001913"/>
    </source>
</evidence>
<protein>
    <recommendedName>
        <fullName evidence="9">alpha-1,2-Mannosidase</fullName>
        <ecNumber evidence="9">3.2.1.-</ecNumber>
    </recommendedName>
</protein>
<feature type="binding site" evidence="7">
    <location>
        <position position="431"/>
    </location>
    <ligand>
        <name>Ca(2+)</name>
        <dbReference type="ChEBI" id="CHEBI:29108"/>
    </ligand>
</feature>
<dbReference type="InterPro" id="IPR001382">
    <property type="entry name" value="Glyco_hydro_47"/>
</dbReference>
<dbReference type="PANTHER" id="PTHR11742">
    <property type="entry name" value="MANNOSYL-OLIGOSACCHARIDE ALPHA-1,2-MANNOSIDASE-RELATED"/>
    <property type="match status" value="1"/>
</dbReference>
<evidence type="ECO:0000256" key="4">
    <source>
        <dbReference type="ARBA" id="ARBA00022801"/>
    </source>
</evidence>
<evidence type="ECO:0000256" key="2">
    <source>
        <dbReference type="ARBA" id="ARBA00004922"/>
    </source>
</evidence>
<dbReference type="Proteomes" id="UP001165065">
    <property type="component" value="Unassembled WGS sequence"/>
</dbReference>
<reference evidence="11" key="1">
    <citation type="journal article" date="2023" name="Commun. Biol.">
        <title>Genome analysis of Parmales, the sister group of diatoms, reveals the evolutionary specialization of diatoms from phago-mixotrophs to photoautotrophs.</title>
        <authorList>
            <person name="Ban H."/>
            <person name="Sato S."/>
            <person name="Yoshikawa S."/>
            <person name="Yamada K."/>
            <person name="Nakamura Y."/>
            <person name="Ichinomiya M."/>
            <person name="Sato N."/>
            <person name="Blanc-Mathieu R."/>
            <person name="Endo H."/>
            <person name="Kuwata A."/>
            <person name="Ogata H."/>
        </authorList>
    </citation>
    <scope>NUCLEOTIDE SEQUENCE [LARGE SCALE GENOMIC DNA]</scope>
</reference>
<gene>
    <name evidence="10" type="ORF">TrCOL_g2994</name>
</gene>
<dbReference type="EMBL" id="BRYA01000545">
    <property type="protein sequence ID" value="GMI22214.1"/>
    <property type="molecule type" value="Genomic_DNA"/>
</dbReference>
<dbReference type="GO" id="GO:0000139">
    <property type="term" value="C:Golgi membrane"/>
    <property type="evidence" value="ECO:0007669"/>
    <property type="project" value="TreeGrafter"/>
</dbReference>
<name>A0A9W7FVH3_9STRA</name>
<feature type="active site" description="Proton donor" evidence="6">
    <location>
        <position position="321"/>
    </location>
</feature>
<dbReference type="AlphaFoldDB" id="A0A9W7FVH3"/>
<dbReference type="EC" id="3.2.1.-" evidence="9"/>
<keyword evidence="11" id="KW-1185">Reference proteome</keyword>
<comment type="pathway">
    <text evidence="2">Protein modification; protein glycosylation.</text>
</comment>
<comment type="similarity">
    <text evidence="3 9">Belongs to the glycosyl hydrolase 47 family.</text>
</comment>
<dbReference type="FunFam" id="1.50.10.10:FF:000055">
    <property type="entry name" value="alpha-1,2-Mannosidase"/>
    <property type="match status" value="1"/>
</dbReference>
<comment type="caution">
    <text evidence="10">The sequence shown here is derived from an EMBL/GenBank/DDBJ whole genome shotgun (WGS) entry which is preliminary data.</text>
</comment>
<dbReference type="InterPro" id="IPR036026">
    <property type="entry name" value="Seven-hairpin_glycosidases"/>
</dbReference>
<keyword evidence="7" id="KW-0479">Metal-binding</keyword>
<evidence type="ECO:0000256" key="7">
    <source>
        <dbReference type="PIRSR" id="PIRSR601382-2"/>
    </source>
</evidence>
<dbReference type="GO" id="GO:0005509">
    <property type="term" value="F:calcium ion binding"/>
    <property type="evidence" value="ECO:0007669"/>
    <property type="project" value="InterPro"/>
</dbReference>
<keyword evidence="5 8" id="KW-1015">Disulfide bond</keyword>
<dbReference type="PRINTS" id="PR00747">
    <property type="entry name" value="GLYHDRLASE47"/>
</dbReference>
<keyword evidence="9" id="KW-0326">Glycosidase</keyword>
<dbReference type="InterPro" id="IPR050749">
    <property type="entry name" value="Glycosyl_Hydrolase_47"/>
</dbReference>
<dbReference type="Gene3D" id="1.50.10.10">
    <property type="match status" value="1"/>
</dbReference>
<keyword evidence="7" id="KW-0106">Calcium</keyword>
<proteinExistence type="inferred from homology"/>
<feature type="active site" evidence="6">
    <location>
        <position position="344"/>
    </location>
</feature>
<evidence type="ECO:0000313" key="11">
    <source>
        <dbReference type="Proteomes" id="UP001165065"/>
    </source>
</evidence>
<dbReference type="GO" id="GO:0004571">
    <property type="term" value="F:mannosyl-oligosaccharide 1,2-alpha-mannosidase activity"/>
    <property type="evidence" value="ECO:0007669"/>
    <property type="project" value="InterPro"/>
</dbReference>